<keyword evidence="3" id="KW-0808">Transferase</keyword>
<evidence type="ECO:0000256" key="1">
    <source>
        <dbReference type="SAM" id="MobiDB-lite"/>
    </source>
</evidence>
<dbReference type="PRINTS" id="PR00109">
    <property type="entry name" value="TYRKINASE"/>
</dbReference>
<dbReference type="Proteomes" id="UP000297245">
    <property type="component" value="Unassembled WGS sequence"/>
</dbReference>
<dbReference type="PANTHER" id="PTHR44329">
    <property type="entry name" value="SERINE/THREONINE-PROTEIN KINASE TNNI3K-RELATED"/>
    <property type="match status" value="1"/>
</dbReference>
<proteinExistence type="predicted"/>
<reference evidence="3 4" key="1">
    <citation type="journal article" date="2019" name="Nat. Ecol. Evol.">
        <title>Megaphylogeny resolves global patterns of mushroom evolution.</title>
        <authorList>
            <person name="Varga T."/>
            <person name="Krizsan K."/>
            <person name="Foldi C."/>
            <person name="Dima B."/>
            <person name="Sanchez-Garcia M."/>
            <person name="Sanchez-Ramirez S."/>
            <person name="Szollosi G.J."/>
            <person name="Szarkandi J.G."/>
            <person name="Papp V."/>
            <person name="Albert L."/>
            <person name="Andreopoulos W."/>
            <person name="Angelini C."/>
            <person name="Antonin V."/>
            <person name="Barry K.W."/>
            <person name="Bougher N.L."/>
            <person name="Buchanan P."/>
            <person name="Buyck B."/>
            <person name="Bense V."/>
            <person name="Catcheside P."/>
            <person name="Chovatia M."/>
            <person name="Cooper J."/>
            <person name="Damon W."/>
            <person name="Desjardin D."/>
            <person name="Finy P."/>
            <person name="Geml J."/>
            <person name="Haridas S."/>
            <person name="Hughes K."/>
            <person name="Justo A."/>
            <person name="Karasinski D."/>
            <person name="Kautmanova I."/>
            <person name="Kiss B."/>
            <person name="Kocsube S."/>
            <person name="Kotiranta H."/>
            <person name="LaButti K.M."/>
            <person name="Lechner B.E."/>
            <person name="Liimatainen K."/>
            <person name="Lipzen A."/>
            <person name="Lukacs Z."/>
            <person name="Mihaltcheva S."/>
            <person name="Morgado L.N."/>
            <person name="Niskanen T."/>
            <person name="Noordeloos M.E."/>
            <person name="Ohm R.A."/>
            <person name="Ortiz-Santana B."/>
            <person name="Ovrebo C."/>
            <person name="Racz N."/>
            <person name="Riley R."/>
            <person name="Savchenko A."/>
            <person name="Shiryaev A."/>
            <person name="Soop K."/>
            <person name="Spirin V."/>
            <person name="Szebenyi C."/>
            <person name="Tomsovsky M."/>
            <person name="Tulloss R.E."/>
            <person name="Uehling J."/>
            <person name="Grigoriev I.V."/>
            <person name="Vagvolgyi C."/>
            <person name="Papp T."/>
            <person name="Martin F.M."/>
            <person name="Miettinen O."/>
            <person name="Hibbett D.S."/>
            <person name="Nagy L.G."/>
        </authorList>
    </citation>
    <scope>NUCLEOTIDE SEQUENCE [LARGE SCALE GENOMIC DNA]</scope>
    <source>
        <strain evidence="3 4">CBS 962.96</strain>
    </source>
</reference>
<dbReference type="PROSITE" id="PS50011">
    <property type="entry name" value="PROTEIN_KINASE_DOM"/>
    <property type="match status" value="1"/>
</dbReference>
<sequence length="671" mass="75331">MPVVRHRQKPTVAAVANHDRRNWGSRHTGPTPVVPQAFPEPNVSTYRPFLDVQQPAEISRESERPSGDHASLLARIETILGNPTEYRELLAQRGEVAQSLLDLLQTLYDYPGVLPRLRSKILHAMLRLSDKSGLYPNCLALDNDIKVGNYPLTAGGFGEIWKGLIGGQMACLKVVKIYSDSDVQKLLKEFRREAILWRQLNHPNVLPFLGLYFLDSRICLISPWIEMGNLRQYLYKHEKGPIDYFNLAFDIACGLSYLHKEKVVHGDLKGDNILITNLGRAAIADFGLARKVFESDTLRFTSLSTSHHGGGSMRWLAPECLLEDKVHTYQSDIYAFGCVCYEVFTGLVPFHEFKEVAVINHLSKGHRPSRPANSRLNDNMWAIMQECWRQEPDSRPPTNTLSGRIVSAANRKTINLGSNWDDSLPSLLRRSIRYPEICPGGSLVDAFLFGPRYQSTNLEQTHSLETEWSASSEQCPMAESSENLVSYREMLLLHADDEPWEMRSAAVKAIDEILHRRGQLHLIVGQPLYPEKKIAPRLVGILPTELPKSWLPNNALHSVPEQPLSAQPIAGSSQIAAGQTAPNYPVRITAGPFRVPDAPTPTQTSVKRPPSLNSLIPTGKKARHGNVQPESPTAISYDIQQAQQLTLEAMPEFYGYHNISDSWHNLMAQYR</sequence>
<feature type="domain" description="Protein kinase" evidence="2">
    <location>
        <begin position="146"/>
        <end position="414"/>
    </location>
</feature>
<dbReference type="InterPro" id="IPR051681">
    <property type="entry name" value="Ser/Thr_Kinases-Pseudokinases"/>
</dbReference>
<evidence type="ECO:0000313" key="3">
    <source>
        <dbReference type="EMBL" id="THU88187.1"/>
    </source>
</evidence>
<evidence type="ECO:0000259" key="2">
    <source>
        <dbReference type="PROSITE" id="PS50011"/>
    </source>
</evidence>
<feature type="compositionally biased region" description="Polar residues" evidence="1">
    <location>
        <begin position="600"/>
        <end position="616"/>
    </location>
</feature>
<dbReference type="SUPFAM" id="SSF56112">
    <property type="entry name" value="Protein kinase-like (PK-like)"/>
    <property type="match status" value="1"/>
</dbReference>
<dbReference type="AlphaFoldDB" id="A0A4S8LGP1"/>
<keyword evidence="3" id="KW-0418">Kinase</keyword>
<dbReference type="OrthoDB" id="4062651at2759"/>
<evidence type="ECO:0000313" key="4">
    <source>
        <dbReference type="Proteomes" id="UP000297245"/>
    </source>
</evidence>
<accession>A0A4S8LGP1</accession>
<dbReference type="Pfam" id="PF07714">
    <property type="entry name" value="PK_Tyr_Ser-Thr"/>
    <property type="match status" value="1"/>
</dbReference>
<name>A0A4S8LGP1_DENBC</name>
<dbReference type="InterPro" id="IPR008271">
    <property type="entry name" value="Ser/Thr_kinase_AS"/>
</dbReference>
<protein>
    <submittedName>
        <fullName evidence="3">Kinase-like protein</fullName>
    </submittedName>
</protein>
<dbReference type="Gene3D" id="1.10.510.10">
    <property type="entry name" value="Transferase(Phosphotransferase) domain 1"/>
    <property type="match status" value="1"/>
</dbReference>
<feature type="region of interest" description="Disordered" evidence="1">
    <location>
        <begin position="595"/>
        <end position="631"/>
    </location>
</feature>
<keyword evidence="4" id="KW-1185">Reference proteome</keyword>
<dbReference type="InterPro" id="IPR011009">
    <property type="entry name" value="Kinase-like_dom_sf"/>
</dbReference>
<dbReference type="GO" id="GO:0004674">
    <property type="term" value="F:protein serine/threonine kinase activity"/>
    <property type="evidence" value="ECO:0007669"/>
    <property type="project" value="TreeGrafter"/>
</dbReference>
<dbReference type="GO" id="GO:0005524">
    <property type="term" value="F:ATP binding"/>
    <property type="evidence" value="ECO:0007669"/>
    <property type="project" value="InterPro"/>
</dbReference>
<gene>
    <name evidence="3" type="ORF">K435DRAFT_730108</name>
</gene>
<dbReference type="SMART" id="SM00220">
    <property type="entry name" value="S_TKc"/>
    <property type="match status" value="1"/>
</dbReference>
<dbReference type="InterPro" id="IPR000719">
    <property type="entry name" value="Prot_kinase_dom"/>
</dbReference>
<dbReference type="EMBL" id="ML179418">
    <property type="protein sequence ID" value="THU88187.1"/>
    <property type="molecule type" value="Genomic_DNA"/>
</dbReference>
<dbReference type="PROSITE" id="PS00108">
    <property type="entry name" value="PROTEIN_KINASE_ST"/>
    <property type="match status" value="1"/>
</dbReference>
<dbReference type="InterPro" id="IPR001245">
    <property type="entry name" value="Ser-Thr/Tyr_kinase_cat_dom"/>
</dbReference>
<organism evidence="3 4">
    <name type="scientific">Dendrothele bispora (strain CBS 962.96)</name>
    <dbReference type="NCBI Taxonomy" id="1314807"/>
    <lineage>
        <taxon>Eukaryota</taxon>
        <taxon>Fungi</taxon>
        <taxon>Dikarya</taxon>
        <taxon>Basidiomycota</taxon>
        <taxon>Agaricomycotina</taxon>
        <taxon>Agaricomycetes</taxon>
        <taxon>Agaricomycetidae</taxon>
        <taxon>Agaricales</taxon>
        <taxon>Agaricales incertae sedis</taxon>
        <taxon>Dendrothele</taxon>
    </lineage>
</organism>